<dbReference type="InterPro" id="IPR050121">
    <property type="entry name" value="Cytochrome_P450_monoxygenase"/>
</dbReference>
<keyword evidence="7" id="KW-0503">Monooxygenase</keyword>
<protein>
    <submittedName>
        <fullName evidence="9">Cytochrome P450</fullName>
    </submittedName>
</protein>
<dbReference type="GO" id="GO:0020037">
    <property type="term" value="F:heme binding"/>
    <property type="evidence" value="ECO:0007669"/>
    <property type="project" value="InterPro"/>
</dbReference>
<dbReference type="InterPro" id="IPR001128">
    <property type="entry name" value="Cyt_P450"/>
</dbReference>
<keyword evidence="6 8" id="KW-0408">Iron</keyword>
<keyword evidence="8" id="KW-0479">Metal-binding</keyword>
<gene>
    <name evidence="9" type="ORF">CALVIDRAFT_596825</name>
</gene>
<dbReference type="CDD" id="cd11069">
    <property type="entry name" value="CYP_FUM15-like"/>
    <property type="match status" value="1"/>
</dbReference>
<dbReference type="GO" id="GO:0016705">
    <property type="term" value="F:oxidoreductase activity, acting on paired donors, with incorporation or reduction of molecular oxygen"/>
    <property type="evidence" value="ECO:0007669"/>
    <property type="project" value="InterPro"/>
</dbReference>
<dbReference type="PRINTS" id="PR00385">
    <property type="entry name" value="P450"/>
</dbReference>
<evidence type="ECO:0000256" key="6">
    <source>
        <dbReference type="ARBA" id="ARBA00023004"/>
    </source>
</evidence>
<dbReference type="OrthoDB" id="1470350at2759"/>
<organism evidence="9 10">
    <name type="scientific">Calocera viscosa (strain TUFC12733)</name>
    <dbReference type="NCBI Taxonomy" id="1330018"/>
    <lineage>
        <taxon>Eukaryota</taxon>
        <taxon>Fungi</taxon>
        <taxon>Dikarya</taxon>
        <taxon>Basidiomycota</taxon>
        <taxon>Agaricomycotina</taxon>
        <taxon>Dacrymycetes</taxon>
        <taxon>Dacrymycetales</taxon>
        <taxon>Dacrymycetaceae</taxon>
        <taxon>Calocera</taxon>
    </lineage>
</organism>
<dbReference type="Proteomes" id="UP000076738">
    <property type="component" value="Unassembled WGS sequence"/>
</dbReference>
<evidence type="ECO:0000256" key="3">
    <source>
        <dbReference type="ARBA" id="ARBA00010617"/>
    </source>
</evidence>
<dbReference type="Gene3D" id="1.10.630.10">
    <property type="entry name" value="Cytochrome P450"/>
    <property type="match status" value="1"/>
</dbReference>
<dbReference type="GO" id="GO:0005506">
    <property type="term" value="F:iron ion binding"/>
    <property type="evidence" value="ECO:0007669"/>
    <property type="project" value="InterPro"/>
</dbReference>
<comment type="pathway">
    <text evidence="2">Secondary metabolite biosynthesis.</text>
</comment>
<dbReference type="AlphaFoldDB" id="A0A167P053"/>
<dbReference type="EMBL" id="KV417276">
    <property type="protein sequence ID" value="KZO98274.1"/>
    <property type="molecule type" value="Genomic_DNA"/>
</dbReference>
<dbReference type="STRING" id="1330018.A0A167P053"/>
<evidence type="ECO:0000256" key="7">
    <source>
        <dbReference type="ARBA" id="ARBA00023033"/>
    </source>
</evidence>
<keyword evidence="10" id="KW-1185">Reference proteome</keyword>
<evidence type="ECO:0000313" key="10">
    <source>
        <dbReference type="Proteomes" id="UP000076738"/>
    </source>
</evidence>
<comment type="similarity">
    <text evidence="3">Belongs to the cytochrome P450 family.</text>
</comment>
<dbReference type="Pfam" id="PF00067">
    <property type="entry name" value="p450"/>
    <property type="match status" value="1"/>
</dbReference>
<evidence type="ECO:0000256" key="1">
    <source>
        <dbReference type="ARBA" id="ARBA00001971"/>
    </source>
</evidence>
<dbReference type="PANTHER" id="PTHR24305">
    <property type="entry name" value="CYTOCHROME P450"/>
    <property type="match status" value="1"/>
</dbReference>
<accession>A0A167P053</accession>
<evidence type="ECO:0000256" key="8">
    <source>
        <dbReference type="PIRSR" id="PIRSR602401-1"/>
    </source>
</evidence>
<dbReference type="PANTHER" id="PTHR24305:SF166">
    <property type="entry name" value="CYTOCHROME P450 12A4, MITOCHONDRIAL-RELATED"/>
    <property type="match status" value="1"/>
</dbReference>
<keyword evidence="5" id="KW-0560">Oxidoreductase</keyword>
<dbReference type="GO" id="GO:0004497">
    <property type="term" value="F:monooxygenase activity"/>
    <property type="evidence" value="ECO:0007669"/>
    <property type="project" value="UniProtKB-KW"/>
</dbReference>
<keyword evidence="4 8" id="KW-0349">Heme</keyword>
<reference evidence="9 10" key="1">
    <citation type="journal article" date="2016" name="Mol. Biol. Evol.">
        <title>Comparative Genomics of Early-Diverging Mushroom-Forming Fungi Provides Insights into the Origins of Lignocellulose Decay Capabilities.</title>
        <authorList>
            <person name="Nagy L.G."/>
            <person name="Riley R."/>
            <person name="Tritt A."/>
            <person name="Adam C."/>
            <person name="Daum C."/>
            <person name="Floudas D."/>
            <person name="Sun H."/>
            <person name="Yadav J.S."/>
            <person name="Pangilinan J."/>
            <person name="Larsson K.H."/>
            <person name="Matsuura K."/>
            <person name="Barry K."/>
            <person name="Labutti K."/>
            <person name="Kuo R."/>
            <person name="Ohm R.A."/>
            <person name="Bhattacharya S.S."/>
            <person name="Shirouzu T."/>
            <person name="Yoshinaga Y."/>
            <person name="Martin F.M."/>
            <person name="Grigoriev I.V."/>
            <person name="Hibbett D.S."/>
        </authorList>
    </citation>
    <scope>NUCLEOTIDE SEQUENCE [LARGE SCALE GENOMIC DNA]</scope>
    <source>
        <strain evidence="9 10">TUFC12733</strain>
    </source>
</reference>
<comment type="cofactor">
    <cofactor evidence="1 8">
        <name>heme</name>
        <dbReference type="ChEBI" id="CHEBI:30413"/>
    </cofactor>
</comment>
<evidence type="ECO:0000313" key="9">
    <source>
        <dbReference type="EMBL" id="KZO98274.1"/>
    </source>
</evidence>
<dbReference type="InterPro" id="IPR036396">
    <property type="entry name" value="Cyt_P450_sf"/>
</dbReference>
<sequence>MLAVIFVGFALHRIWEFCKRFRTPLKRFDGPEADSWLWGNSLKIIGPQSSEDEWIQAYGRTYVTPVMFGKLRLNTTDPRAVAHVLAHVDNWPKPEPVRELLGSVTGEGLFIAEGETHKRQRRIMNPSFSSGQLRELNSIFFETANQLRDVLDSILTGGRAEQEIDMFNFAGRASLDIIGLAGFGYRFNALDDERNELFTALNELVQAMSRAPLMSLLRNRMKWLRYIPTKTHRVMKASLESVNRIGMELVLARKEEVQQDIQGATVSRSKIVGKDLLSSLVRANMAQNLPISHRLSDKEVLAQISTFVVAGHETSAVSLSWTLLALAEHQEVQHQLRNELSLVAEEAPSMDELNALPYLDMVVKESLRFRPPVPLTTRIAVHDDEIPLSRPVADRYGVPHDSIQVQAGDFFGIEIRAMNRSKELWGEDADDFRPERWNEELAGARAIPGPYAHILTFLGGPRACIGYKFSIMELKSLLFTLIRSFEFAPVPGKKIGTQWVIVDRPIVKGEERKGLQLPLIVKRTSKEI</sequence>
<dbReference type="InterPro" id="IPR002401">
    <property type="entry name" value="Cyt_P450_E_grp-I"/>
</dbReference>
<dbReference type="SUPFAM" id="SSF48264">
    <property type="entry name" value="Cytochrome P450"/>
    <property type="match status" value="1"/>
</dbReference>
<proteinExistence type="inferred from homology"/>
<name>A0A167P053_CALVF</name>
<evidence type="ECO:0000256" key="5">
    <source>
        <dbReference type="ARBA" id="ARBA00023002"/>
    </source>
</evidence>
<feature type="binding site" description="axial binding residue" evidence="8">
    <location>
        <position position="464"/>
    </location>
    <ligand>
        <name>heme</name>
        <dbReference type="ChEBI" id="CHEBI:30413"/>
    </ligand>
    <ligandPart>
        <name>Fe</name>
        <dbReference type="ChEBI" id="CHEBI:18248"/>
    </ligandPart>
</feature>
<dbReference type="PRINTS" id="PR00463">
    <property type="entry name" value="EP450I"/>
</dbReference>
<evidence type="ECO:0000256" key="2">
    <source>
        <dbReference type="ARBA" id="ARBA00005179"/>
    </source>
</evidence>
<evidence type="ECO:0000256" key="4">
    <source>
        <dbReference type="ARBA" id="ARBA00022617"/>
    </source>
</evidence>